<proteinExistence type="predicted"/>
<gene>
    <name evidence="1" type="ORF">DPEC_G00110980</name>
</gene>
<dbReference type="Proteomes" id="UP001157502">
    <property type="component" value="Chromosome 9"/>
</dbReference>
<accession>A0ACC2GTK2</accession>
<evidence type="ECO:0000313" key="1">
    <source>
        <dbReference type="EMBL" id="KAJ8006801.1"/>
    </source>
</evidence>
<dbReference type="EMBL" id="CM055736">
    <property type="protein sequence ID" value="KAJ8006801.1"/>
    <property type="molecule type" value="Genomic_DNA"/>
</dbReference>
<protein>
    <submittedName>
        <fullName evidence="1">Uncharacterized protein</fullName>
    </submittedName>
</protein>
<name>A0ACC2GTK2_DALPE</name>
<reference evidence="1" key="1">
    <citation type="submission" date="2021-05" db="EMBL/GenBank/DDBJ databases">
        <authorList>
            <person name="Pan Q."/>
            <person name="Jouanno E."/>
            <person name="Zahm M."/>
            <person name="Klopp C."/>
            <person name="Cabau C."/>
            <person name="Louis A."/>
            <person name="Berthelot C."/>
            <person name="Parey E."/>
            <person name="Roest Crollius H."/>
            <person name="Montfort J."/>
            <person name="Robinson-Rechavi M."/>
            <person name="Bouchez O."/>
            <person name="Lampietro C."/>
            <person name="Lopez Roques C."/>
            <person name="Donnadieu C."/>
            <person name="Postlethwait J."/>
            <person name="Bobe J."/>
            <person name="Dillon D."/>
            <person name="Chandos A."/>
            <person name="von Hippel F."/>
            <person name="Guiguen Y."/>
        </authorList>
    </citation>
    <scope>NUCLEOTIDE SEQUENCE</scope>
    <source>
        <strain evidence="1">YG-Jan2019</strain>
    </source>
</reference>
<comment type="caution">
    <text evidence="1">The sequence shown here is derived from an EMBL/GenBank/DDBJ whole genome shotgun (WGS) entry which is preliminary data.</text>
</comment>
<evidence type="ECO:0000313" key="2">
    <source>
        <dbReference type="Proteomes" id="UP001157502"/>
    </source>
</evidence>
<keyword evidence="2" id="KW-1185">Reference proteome</keyword>
<organism evidence="1 2">
    <name type="scientific">Dallia pectoralis</name>
    <name type="common">Alaska blackfish</name>
    <dbReference type="NCBI Taxonomy" id="75939"/>
    <lineage>
        <taxon>Eukaryota</taxon>
        <taxon>Metazoa</taxon>
        <taxon>Chordata</taxon>
        <taxon>Craniata</taxon>
        <taxon>Vertebrata</taxon>
        <taxon>Euteleostomi</taxon>
        <taxon>Actinopterygii</taxon>
        <taxon>Neopterygii</taxon>
        <taxon>Teleostei</taxon>
        <taxon>Protacanthopterygii</taxon>
        <taxon>Esociformes</taxon>
        <taxon>Umbridae</taxon>
        <taxon>Dallia</taxon>
    </lineage>
</organism>
<sequence length="200" mass="21538">MSTETVLPPERPAEPKKDLQQEKSPLLPNSNDACESKESFETRNPSRTTHPRGTSTEGRSHMTGENPSYCDPVQTQPQALPLPTASVPGQPVEEGAAARSQHGRQSSTALSNGNGICRQCSCGAEQSRKQFPVGGVSQKMQNKLRSSLSVNSDSSRRSKSSSTGSQKPGALPDDCCVHCILACLFCEFLTLCRMGFSPRK</sequence>